<dbReference type="Proteomes" id="UP000789901">
    <property type="component" value="Unassembled WGS sequence"/>
</dbReference>
<dbReference type="EMBL" id="CAJVQB010006584">
    <property type="protein sequence ID" value="CAG8687760.1"/>
    <property type="molecule type" value="Genomic_DNA"/>
</dbReference>
<proteinExistence type="predicted"/>
<comment type="caution">
    <text evidence="2">The sequence shown here is derived from an EMBL/GenBank/DDBJ whole genome shotgun (WGS) entry which is preliminary data.</text>
</comment>
<protein>
    <submittedName>
        <fullName evidence="2">13942_t:CDS:1</fullName>
    </submittedName>
</protein>
<gene>
    <name evidence="2" type="ORF">GMARGA_LOCUS11307</name>
</gene>
<sequence length="61" mass="7002">TKLHKASKNDKLKASKTTTLKQQNHSVKASKNNNEIVLEKAFRNDEITLVKSFKNDDIKVY</sequence>
<evidence type="ECO:0000313" key="2">
    <source>
        <dbReference type="EMBL" id="CAG8687760.1"/>
    </source>
</evidence>
<organism evidence="2 3">
    <name type="scientific">Gigaspora margarita</name>
    <dbReference type="NCBI Taxonomy" id="4874"/>
    <lineage>
        <taxon>Eukaryota</taxon>
        <taxon>Fungi</taxon>
        <taxon>Fungi incertae sedis</taxon>
        <taxon>Mucoromycota</taxon>
        <taxon>Glomeromycotina</taxon>
        <taxon>Glomeromycetes</taxon>
        <taxon>Diversisporales</taxon>
        <taxon>Gigasporaceae</taxon>
        <taxon>Gigaspora</taxon>
    </lineage>
</organism>
<name>A0ABN7UX28_GIGMA</name>
<accession>A0ABN7UX28</accession>
<keyword evidence="3" id="KW-1185">Reference proteome</keyword>
<feature type="region of interest" description="Disordered" evidence="1">
    <location>
        <begin position="1"/>
        <end position="28"/>
    </location>
</feature>
<reference evidence="2 3" key="1">
    <citation type="submission" date="2021-06" db="EMBL/GenBank/DDBJ databases">
        <authorList>
            <person name="Kallberg Y."/>
            <person name="Tangrot J."/>
            <person name="Rosling A."/>
        </authorList>
    </citation>
    <scope>NUCLEOTIDE SEQUENCE [LARGE SCALE GENOMIC DNA]</scope>
    <source>
        <strain evidence="2 3">120-4 pot B 10/14</strain>
    </source>
</reference>
<feature type="non-terminal residue" evidence="2">
    <location>
        <position position="1"/>
    </location>
</feature>
<feature type="compositionally biased region" description="Polar residues" evidence="1">
    <location>
        <begin position="15"/>
        <end position="28"/>
    </location>
</feature>
<evidence type="ECO:0000256" key="1">
    <source>
        <dbReference type="SAM" id="MobiDB-lite"/>
    </source>
</evidence>
<evidence type="ECO:0000313" key="3">
    <source>
        <dbReference type="Proteomes" id="UP000789901"/>
    </source>
</evidence>